<dbReference type="EMBL" id="LRBV02000003">
    <property type="status" value="NOT_ANNOTATED_CDS"/>
    <property type="molecule type" value="Genomic_DNA"/>
</dbReference>
<dbReference type="Proteomes" id="UP000594261">
    <property type="component" value="Chromosome 3"/>
</dbReference>
<evidence type="ECO:0000313" key="3">
    <source>
        <dbReference type="Proteomes" id="UP000594261"/>
    </source>
</evidence>
<dbReference type="InParanoid" id="A0A7N2L5G1"/>
<dbReference type="EnsemblPlants" id="QL03p015248:mrna">
    <property type="protein sequence ID" value="QL03p015248:mrna"/>
    <property type="gene ID" value="QL03p015248"/>
</dbReference>
<keyword evidence="3" id="KW-1185">Reference proteome</keyword>
<evidence type="ECO:0000256" key="1">
    <source>
        <dbReference type="SAM" id="MobiDB-lite"/>
    </source>
</evidence>
<feature type="compositionally biased region" description="Polar residues" evidence="1">
    <location>
        <begin position="71"/>
        <end position="83"/>
    </location>
</feature>
<sequence length="148" mass="16187">MENSLYGNLPLDTGLSSPNLETLYLGGNKLSGHIQSDISNCSNLALNIFTPRELKTQSSVQVLELKVQDLSGSVETDSATQQHKSNDSEHKKMRSKTTSSGFAERNEVIKKTAAYCLLKARGHHMRGCRTKAVRGKHKCHSSNGADKS</sequence>
<feature type="region of interest" description="Disordered" evidence="1">
    <location>
        <begin position="71"/>
        <end position="104"/>
    </location>
</feature>
<dbReference type="Gene3D" id="3.80.10.10">
    <property type="entry name" value="Ribonuclease Inhibitor"/>
    <property type="match status" value="1"/>
</dbReference>
<accession>A0A7N2L5G1</accession>
<evidence type="ECO:0000313" key="2">
    <source>
        <dbReference type="EnsemblPlants" id="QL03p015248:mrna"/>
    </source>
</evidence>
<dbReference type="SUPFAM" id="SSF52058">
    <property type="entry name" value="L domain-like"/>
    <property type="match status" value="1"/>
</dbReference>
<protein>
    <submittedName>
        <fullName evidence="2">Uncharacterized protein</fullName>
    </submittedName>
</protein>
<reference evidence="2 3" key="1">
    <citation type="journal article" date="2016" name="G3 (Bethesda)">
        <title>First Draft Assembly and Annotation of the Genome of a California Endemic Oak Quercus lobata Nee (Fagaceae).</title>
        <authorList>
            <person name="Sork V.L."/>
            <person name="Fitz-Gibbon S.T."/>
            <person name="Puiu D."/>
            <person name="Crepeau M."/>
            <person name="Gugger P.F."/>
            <person name="Sherman R."/>
            <person name="Stevens K."/>
            <person name="Langley C.H."/>
            <person name="Pellegrini M."/>
            <person name="Salzberg S.L."/>
        </authorList>
    </citation>
    <scope>NUCLEOTIDE SEQUENCE [LARGE SCALE GENOMIC DNA]</scope>
    <source>
        <strain evidence="2 3">cv. SW786</strain>
    </source>
</reference>
<dbReference type="Gramene" id="QL03p015248:mrna">
    <property type="protein sequence ID" value="QL03p015248:mrna"/>
    <property type="gene ID" value="QL03p015248"/>
</dbReference>
<proteinExistence type="predicted"/>
<dbReference type="InterPro" id="IPR032675">
    <property type="entry name" value="LRR_dom_sf"/>
</dbReference>
<name>A0A7N2L5G1_QUELO</name>
<reference evidence="2" key="2">
    <citation type="submission" date="2021-01" db="UniProtKB">
        <authorList>
            <consortium name="EnsemblPlants"/>
        </authorList>
    </citation>
    <scope>IDENTIFICATION</scope>
</reference>
<dbReference type="AlphaFoldDB" id="A0A7N2L5G1"/>
<organism evidence="2 3">
    <name type="scientific">Quercus lobata</name>
    <name type="common">Valley oak</name>
    <dbReference type="NCBI Taxonomy" id="97700"/>
    <lineage>
        <taxon>Eukaryota</taxon>
        <taxon>Viridiplantae</taxon>
        <taxon>Streptophyta</taxon>
        <taxon>Embryophyta</taxon>
        <taxon>Tracheophyta</taxon>
        <taxon>Spermatophyta</taxon>
        <taxon>Magnoliopsida</taxon>
        <taxon>eudicotyledons</taxon>
        <taxon>Gunneridae</taxon>
        <taxon>Pentapetalae</taxon>
        <taxon>rosids</taxon>
        <taxon>fabids</taxon>
        <taxon>Fagales</taxon>
        <taxon>Fagaceae</taxon>
        <taxon>Quercus</taxon>
    </lineage>
</organism>